<evidence type="ECO:0000313" key="3">
    <source>
        <dbReference type="Proteomes" id="UP001059617"/>
    </source>
</evidence>
<protein>
    <submittedName>
        <fullName evidence="2">DUF4303 domain-containing protein</fullName>
    </submittedName>
</protein>
<dbReference type="RefSeq" id="WP_259860791.1">
    <property type="nucleotide sequence ID" value="NZ_BAAAST010000031.1"/>
</dbReference>
<sequence length="301" mass="33108">MAWEQSAWSLTEGDIAAFSRSLDRPLPAAFIDHYLLVSNGGWFPDGVESPLGVHGFHPITYGSLSIERLIEDMGLRQRGEVPFAYDAGGNQFLLVLATGQVDRWFVDGGRREPTGLSIAEFLDQCRADLAPAAAHRPSEQELADAVVAATRTAVTELFQRYPTHRFYYLSLITTGEVHPPCLSAWSHEALHAVGDDPDLRWSYADSPFNLFGAQHFAKVRRLCEGRGADTDAEADLRLRAMESAMSRLDREGLFGRGAARDGVVVNVEVMPPDFTNTERALRLNPPQALTGWLAEAAADPD</sequence>
<proteinExistence type="predicted"/>
<dbReference type="Proteomes" id="UP001059617">
    <property type="component" value="Chromosome"/>
</dbReference>
<dbReference type="InterPro" id="IPR025409">
    <property type="entry name" value="DUF4303"/>
</dbReference>
<evidence type="ECO:0000259" key="1">
    <source>
        <dbReference type="SMART" id="SM00860"/>
    </source>
</evidence>
<name>A0ABY5VZ77_9ACTN</name>
<organism evidence="2 3">
    <name type="scientific">Dactylosporangium fulvum</name>
    <dbReference type="NCBI Taxonomy" id="53359"/>
    <lineage>
        <taxon>Bacteria</taxon>
        <taxon>Bacillati</taxon>
        <taxon>Actinomycetota</taxon>
        <taxon>Actinomycetes</taxon>
        <taxon>Micromonosporales</taxon>
        <taxon>Micromonosporaceae</taxon>
        <taxon>Dactylosporangium</taxon>
    </lineage>
</organism>
<dbReference type="SMART" id="SM00860">
    <property type="entry name" value="SMI1_KNR4"/>
    <property type="match status" value="1"/>
</dbReference>
<dbReference type="EMBL" id="CP073720">
    <property type="protein sequence ID" value="UWP83012.1"/>
    <property type="molecule type" value="Genomic_DNA"/>
</dbReference>
<reference evidence="2" key="2">
    <citation type="submission" date="2022-09" db="EMBL/GenBank/DDBJ databases">
        <title>Biosynthetic gene clusters of Dactylosporangioum fulvum.</title>
        <authorList>
            <person name="Caradec T."/>
        </authorList>
    </citation>
    <scope>NUCLEOTIDE SEQUENCE</scope>
    <source>
        <strain evidence="2">NRRL B-16292</strain>
    </source>
</reference>
<accession>A0ABY5VZ77</accession>
<dbReference type="Pfam" id="PF09346">
    <property type="entry name" value="SMI1_KNR4"/>
    <property type="match status" value="1"/>
</dbReference>
<evidence type="ECO:0000313" key="2">
    <source>
        <dbReference type="EMBL" id="UWP83012.1"/>
    </source>
</evidence>
<feature type="domain" description="Knr4/Smi1-like" evidence="1">
    <location>
        <begin position="9"/>
        <end position="124"/>
    </location>
</feature>
<dbReference type="Pfam" id="PF14136">
    <property type="entry name" value="DUF4303"/>
    <property type="match status" value="1"/>
</dbReference>
<reference evidence="2" key="1">
    <citation type="submission" date="2021-04" db="EMBL/GenBank/DDBJ databases">
        <authorList>
            <person name="Hartkoorn R.C."/>
            <person name="Beaudoing E."/>
            <person name="Hot D."/>
        </authorList>
    </citation>
    <scope>NUCLEOTIDE SEQUENCE</scope>
    <source>
        <strain evidence="2">NRRL B-16292</strain>
    </source>
</reference>
<dbReference type="SUPFAM" id="SSF160631">
    <property type="entry name" value="SMI1/KNR4-like"/>
    <property type="match status" value="1"/>
</dbReference>
<gene>
    <name evidence="2" type="ORF">Dfulv_01510</name>
</gene>
<dbReference type="InterPro" id="IPR018958">
    <property type="entry name" value="Knr4/Smi1-like_dom"/>
</dbReference>
<dbReference type="InterPro" id="IPR037883">
    <property type="entry name" value="Knr4/Smi1-like_sf"/>
</dbReference>
<keyword evidence="3" id="KW-1185">Reference proteome</keyword>